<keyword evidence="5 6" id="KW-0472">Membrane</keyword>
<organism evidence="8 9">
    <name type="scientific">Paraburkholderia unamae</name>
    <dbReference type="NCBI Taxonomy" id="219649"/>
    <lineage>
        <taxon>Bacteria</taxon>
        <taxon>Pseudomonadati</taxon>
        <taxon>Pseudomonadota</taxon>
        <taxon>Betaproteobacteria</taxon>
        <taxon>Burkholderiales</taxon>
        <taxon>Burkholderiaceae</taxon>
        <taxon>Paraburkholderia</taxon>
    </lineage>
</organism>
<keyword evidence="9" id="KW-1185">Reference proteome</keyword>
<evidence type="ECO:0000256" key="5">
    <source>
        <dbReference type="ARBA" id="ARBA00023136"/>
    </source>
</evidence>
<accession>A0ABX5KI79</accession>
<dbReference type="EMBL" id="QEOB01000012">
    <property type="protein sequence ID" value="PVX80016.1"/>
    <property type="molecule type" value="Genomic_DNA"/>
</dbReference>
<keyword evidence="4 6" id="KW-1133">Transmembrane helix</keyword>
<feature type="domain" description="Cation efflux protein transmembrane" evidence="7">
    <location>
        <begin position="6"/>
        <end position="202"/>
    </location>
</feature>
<evidence type="ECO:0000313" key="8">
    <source>
        <dbReference type="EMBL" id="PVX80016.1"/>
    </source>
</evidence>
<dbReference type="RefSeq" id="WP_165841987.1">
    <property type="nucleotide sequence ID" value="NZ_CAJZAT010000193.1"/>
</dbReference>
<proteinExistence type="predicted"/>
<dbReference type="InterPro" id="IPR027469">
    <property type="entry name" value="Cation_efflux_TMD_sf"/>
</dbReference>
<evidence type="ECO:0000256" key="2">
    <source>
        <dbReference type="ARBA" id="ARBA00022448"/>
    </source>
</evidence>
<sequence>MQVTCVAVLVNVVLMAMQFVTGWISGSDALLADGAHTLVDALGDGVVAGAIYFDQAMRAGRPHKLTPVAIVLANLLIAATGAELLSAGMLPNAVQGAGARPAAALAAFAVSVASVAAKAGLFLYLRAAAARVKPHDGDSLASALNAGAWHACADSVSSVVAAIGATGMLLGLPALDRSATALIGALILMAGLQRNASALRSLFRRLARMGRTRRAQAHAGQPEPTSSQA</sequence>
<keyword evidence="2" id="KW-0813">Transport</keyword>
<evidence type="ECO:0000256" key="3">
    <source>
        <dbReference type="ARBA" id="ARBA00022692"/>
    </source>
</evidence>
<keyword evidence="3 6" id="KW-0812">Transmembrane</keyword>
<feature type="transmembrane region" description="Helical" evidence="6">
    <location>
        <begin position="34"/>
        <end position="53"/>
    </location>
</feature>
<dbReference type="InterPro" id="IPR050291">
    <property type="entry name" value="CDF_Transporter"/>
</dbReference>
<dbReference type="InterPro" id="IPR058533">
    <property type="entry name" value="Cation_efflux_TM"/>
</dbReference>
<dbReference type="PANTHER" id="PTHR43840">
    <property type="entry name" value="MITOCHONDRIAL METAL TRANSPORTER 1-RELATED"/>
    <property type="match status" value="1"/>
</dbReference>
<evidence type="ECO:0000259" key="7">
    <source>
        <dbReference type="Pfam" id="PF01545"/>
    </source>
</evidence>
<comment type="caution">
    <text evidence="8">The sequence shown here is derived from an EMBL/GenBank/DDBJ whole genome shotgun (WGS) entry which is preliminary data.</text>
</comment>
<dbReference type="Proteomes" id="UP000245712">
    <property type="component" value="Unassembled WGS sequence"/>
</dbReference>
<feature type="transmembrane region" description="Helical" evidence="6">
    <location>
        <begin position="102"/>
        <end position="125"/>
    </location>
</feature>
<evidence type="ECO:0000313" key="9">
    <source>
        <dbReference type="Proteomes" id="UP000245712"/>
    </source>
</evidence>
<dbReference type="Pfam" id="PF01545">
    <property type="entry name" value="Cation_efflux"/>
    <property type="match status" value="1"/>
</dbReference>
<feature type="transmembrane region" description="Helical" evidence="6">
    <location>
        <begin position="65"/>
        <end position="90"/>
    </location>
</feature>
<comment type="subcellular location">
    <subcellularLocation>
        <location evidence="1">Membrane</location>
        <topology evidence="1">Multi-pass membrane protein</topology>
    </subcellularLocation>
</comment>
<dbReference type="SUPFAM" id="SSF161111">
    <property type="entry name" value="Cation efflux protein transmembrane domain-like"/>
    <property type="match status" value="1"/>
</dbReference>
<dbReference type="Gene3D" id="1.20.1510.10">
    <property type="entry name" value="Cation efflux protein transmembrane domain"/>
    <property type="match status" value="1"/>
</dbReference>
<gene>
    <name evidence="8" type="ORF">C7402_112203</name>
</gene>
<evidence type="ECO:0000256" key="6">
    <source>
        <dbReference type="SAM" id="Phobius"/>
    </source>
</evidence>
<name>A0ABX5KI79_9BURK</name>
<reference evidence="8 9" key="1">
    <citation type="submission" date="2018-05" db="EMBL/GenBank/DDBJ databases">
        <title>Genomic Encyclopedia of Type Strains, Phase IV (KMG-V): Genome sequencing to study the core and pangenomes of soil and plant-associated prokaryotes.</title>
        <authorList>
            <person name="Whitman W."/>
        </authorList>
    </citation>
    <scope>NUCLEOTIDE SEQUENCE [LARGE SCALE GENOMIC DNA]</scope>
    <source>
        <strain evidence="8 9">SCZa-39</strain>
    </source>
</reference>
<evidence type="ECO:0000256" key="4">
    <source>
        <dbReference type="ARBA" id="ARBA00022989"/>
    </source>
</evidence>
<dbReference type="PANTHER" id="PTHR43840:SF15">
    <property type="entry name" value="MITOCHONDRIAL METAL TRANSPORTER 1-RELATED"/>
    <property type="match status" value="1"/>
</dbReference>
<evidence type="ECO:0000256" key="1">
    <source>
        <dbReference type="ARBA" id="ARBA00004141"/>
    </source>
</evidence>
<protein>
    <submittedName>
        <fullName evidence="8">Cation efflux family protein</fullName>
    </submittedName>
</protein>